<keyword evidence="6" id="KW-1185">Reference proteome</keyword>
<name>A0A915MP14_MELJA</name>
<evidence type="ECO:0000256" key="3">
    <source>
        <dbReference type="ARBA" id="ARBA00023069"/>
    </source>
</evidence>
<feature type="coiled-coil region" evidence="5">
    <location>
        <begin position="137"/>
        <end position="171"/>
    </location>
</feature>
<dbReference type="Proteomes" id="UP000887561">
    <property type="component" value="Unplaced"/>
</dbReference>
<proteinExistence type="inferred from homology"/>
<dbReference type="GO" id="GO:1905515">
    <property type="term" value="P:non-motile cilium assembly"/>
    <property type="evidence" value="ECO:0007669"/>
    <property type="project" value="TreeGrafter"/>
</dbReference>
<dbReference type="GO" id="GO:0005929">
    <property type="term" value="C:cilium"/>
    <property type="evidence" value="ECO:0007669"/>
    <property type="project" value="UniProtKB-SubCell"/>
</dbReference>
<organism evidence="6 7">
    <name type="scientific">Meloidogyne javanica</name>
    <name type="common">Root-knot nematode worm</name>
    <dbReference type="NCBI Taxonomy" id="6303"/>
    <lineage>
        <taxon>Eukaryota</taxon>
        <taxon>Metazoa</taxon>
        <taxon>Ecdysozoa</taxon>
        <taxon>Nematoda</taxon>
        <taxon>Chromadorea</taxon>
        <taxon>Rhabditida</taxon>
        <taxon>Tylenchina</taxon>
        <taxon>Tylenchomorpha</taxon>
        <taxon>Tylenchoidea</taxon>
        <taxon>Meloidogynidae</taxon>
        <taxon>Meloidogyninae</taxon>
        <taxon>Meloidogyne</taxon>
        <taxon>Meloidogyne incognita group</taxon>
    </lineage>
</organism>
<protein>
    <submittedName>
        <fullName evidence="7">Uncharacterized protein</fullName>
    </submittedName>
</protein>
<dbReference type="Pfam" id="PF10498">
    <property type="entry name" value="IFT57"/>
    <property type="match status" value="1"/>
</dbReference>
<dbReference type="GO" id="GO:0042073">
    <property type="term" value="P:intraciliary transport"/>
    <property type="evidence" value="ECO:0007669"/>
    <property type="project" value="TreeGrafter"/>
</dbReference>
<dbReference type="PANTHER" id="PTHR16011">
    <property type="entry name" value="IFT57/HIPPI"/>
    <property type="match status" value="1"/>
</dbReference>
<accession>A0A915MP14</accession>
<comment type="subcellular location">
    <subcellularLocation>
        <location evidence="1">Cell projection</location>
        <location evidence="1">Cilium</location>
    </subcellularLocation>
</comment>
<dbReference type="WBParaSite" id="scaffold49121_cov336.g24910">
    <property type="protein sequence ID" value="scaffold49121_cov336.g24910"/>
    <property type="gene ID" value="scaffold49121_cov336.g24910"/>
</dbReference>
<dbReference type="PANTHER" id="PTHR16011:SF0">
    <property type="entry name" value="INTRAFLAGELLAR TRANSPORT PROTEIN 57 HOMOLOG"/>
    <property type="match status" value="1"/>
</dbReference>
<evidence type="ECO:0000256" key="5">
    <source>
        <dbReference type="SAM" id="Coils"/>
    </source>
</evidence>
<evidence type="ECO:0000256" key="2">
    <source>
        <dbReference type="ARBA" id="ARBA00009415"/>
    </source>
</evidence>
<dbReference type="GO" id="GO:0030992">
    <property type="term" value="C:intraciliary transport particle B"/>
    <property type="evidence" value="ECO:0007669"/>
    <property type="project" value="TreeGrafter"/>
</dbReference>
<dbReference type="GO" id="GO:0005794">
    <property type="term" value="C:Golgi apparatus"/>
    <property type="evidence" value="ECO:0007669"/>
    <property type="project" value="TreeGrafter"/>
</dbReference>
<dbReference type="InterPro" id="IPR019530">
    <property type="entry name" value="Intra-flagellar_transport_57"/>
</dbReference>
<evidence type="ECO:0000313" key="6">
    <source>
        <dbReference type="Proteomes" id="UP000887561"/>
    </source>
</evidence>
<keyword evidence="5" id="KW-0175">Coiled coil</keyword>
<dbReference type="AlphaFoldDB" id="A0A915MP14"/>
<keyword evidence="4" id="KW-0966">Cell projection</keyword>
<sequence>MENSEETTNTETKKINEIEEGPGSQFDIYLENELVTERLKLLNYEIEFTELGDSLKTIPRKSGIVVDMEMPHEFEDPNGTIARILNSIKEEKEFENLNIPPNKLKSGAGKQCVLLLFHLTAIALEKSGFQYGVMQQVEDTEENIQDEENQVDQAELTSDQFDDDVELAEDEDNPLMEEFDVITGEVETQADDNIFQTDPLKMIMQNGTTKSLDSMREELERVTPQLRITIRGTQKNWQMHAEQIAKMEAALSEQYAELHPILTSMDKEINDAMERISLREQNL</sequence>
<evidence type="ECO:0000313" key="7">
    <source>
        <dbReference type="WBParaSite" id="scaffold49121_cov336.g24910"/>
    </source>
</evidence>
<dbReference type="GO" id="GO:0005815">
    <property type="term" value="C:microtubule organizing center"/>
    <property type="evidence" value="ECO:0007669"/>
    <property type="project" value="TreeGrafter"/>
</dbReference>
<evidence type="ECO:0000256" key="1">
    <source>
        <dbReference type="ARBA" id="ARBA00004138"/>
    </source>
</evidence>
<comment type="similarity">
    <text evidence="2">Belongs to the IFT57 family.</text>
</comment>
<evidence type="ECO:0000256" key="4">
    <source>
        <dbReference type="ARBA" id="ARBA00023273"/>
    </source>
</evidence>
<keyword evidence="3" id="KW-0969">Cilium</keyword>
<reference evidence="7" key="1">
    <citation type="submission" date="2022-11" db="UniProtKB">
        <authorList>
            <consortium name="WormBaseParasite"/>
        </authorList>
    </citation>
    <scope>IDENTIFICATION</scope>
</reference>